<dbReference type="EMBL" id="BART01041895">
    <property type="protein sequence ID" value="GAH29764.1"/>
    <property type="molecule type" value="Genomic_DNA"/>
</dbReference>
<feature type="domain" description="EF-hand" evidence="1">
    <location>
        <begin position="13"/>
        <end position="48"/>
    </location>
</feature>
<dbReference type="SUPFAM" id="SSF47473">
    <property type="entry name" value="EF-hand"/>
    <property type="match status" value="1"/>
</dbReference>
<dbReference type="InterPro" id="IPR018247">
    <property type="entry name" value="EF_Hand_1_Ca_BS"/>
</dbReference>
<dbReference type="Gene3D" id="1.10.238.10">
    <property type="entry name" value="EF-hand"/>
    <property type="match status" value="1"/>
</dbReference>
<evidence type="ECO:0000313" key="2">
    <source>
        <dbReference type="EMBL" id="GAH29764.1"/>
    </source>
</evidence>
<feature type="non-terminal residue" evidence="2">
    <location>
        <position position="50"/>
    </location>
</feature>
<name>X1FK52_9ZZZZ</name>
<feature type="non-terminal residue" evidence="2">
    <location>
        <position position="1"/>
    </location>
</feature>
<accession>X1FK52</accession>
<proteinExistence type="predicted"/>
<sequence>HTHTCTHIYIHKVSQEDLEELMAEIDDDESGTMDFHEFLEVCVCVCMCVY</sequence>
<dbReference type="PROSITE" id="PS00018">
    <property type="entry name" value="EF_HAND_1"/>
    <property type="match status" value="1"/>
</dbReference>
<dbReference type="AlphaFoldDB" id="X1FK52"/>
<reference evidence="2" key="1">
    <citation type="journal article" date="2014" name="Front. Microbiol.">
        <title>High frequency of phylogenetically diverse reductive dehalogenase-homologous genes in deep subseafloor sedimentary metagenomes.</title>
        <authorList>
            <person name="Kawai M."/>
            <person name="Futagami T."/>
            <person name="Toyoda A."/>
            <person name="Takaki Y."/>
            <person name="Nishi S."/>
            <person name="Hori S."/>
            <person name="Arai W."/>
            <person name="Tsubouchi T."/>
            <person name="Morono Y."/>
            <person name="Uchiyama I."/>
            <person name="Ito T."/>
            <person name="Fujiyama A."/>
            <person name="Inagaki F."/>
            <person name="Takami H."/>
        </authorList>
    </citation>
    <scope>NUCLEOTIDE SEQUENCE</scope>
    <source>
        <strain evidence="2">Expedition CK06-06</strain>
    </source>
</reference>
<dbReference type="GO" id="GO:0005509">
    <property type="term" value="F:calcium ion binding"/>
    <property type="evidence" value="ECO:0007669"/>
    <property type="project" value="InterPro"/>
</dbReference>
<organism evidence="2">
    <name type="scientific">marine sediment metagenome</name>
    <dbReference type="NCBI Taxonomy" id="412755"/>
    <lineage>
        <taxon>unclassified sequences</taxon>
        <taxon>metagenomes</taxon>
        <taxon>ecological metagenomes</taxon>
    </lineage>
</organism>
<dbReference type="InterPro" id="IPR011992">
    <property type="entry name" value="EF-hand-dom_pair"/>
</dbReference>
<dbReference type="InterPro" id="IPR002048">
    <property type="entry name" value="EF_hand_dom"/>
</dbReference>
<comment type="caution">
    <text evidence="2">The sequence shown here is derived from an EMBL/GenBank/DDBJ whole genome shotgun (WGS) entry which is preliminary data.</text>
</comment>
<gene>
    <name evidence="2" type="ORF">S01H4_67047</name>
</gene>
<dbReference type="PROSITE" id="PS50222">
    <property type="entry name" value="EF_HAND_2"/>
    <property type="match status" value="1"/>
</dbReference>
<protein>
    <recommendedName>
        <fullName evidence="1">EF-hand domain-containing protein</fullName>
    </recommendedName>
</protein>
<evidence type="ECO:0000259" key="1">
    <source>
        <dbReference type="PROSITE" id="PS50222"/>
    </source>
</evidence>